<dbReference type="InterPro" id="IPR052209">
    <property type="entry name" value="CbiZ"/>
</dbReference>
<reference evidence="1 2" key="1">
    <citation type="submission" date="2018-09" db="EMBL/GenBank/DDBJ databases">
        <title>YIM 75507 draft genome.</title>
        <authorList>
            <person name="Tang S."/>
            <person name="Feng Y."/>
        </authorList>
    </citation>
    <scope>NUCLEOTIDE SEQUENCE [LARGE SCALE GENOMIC DNA]</scope>
    <source>
        <strain evidence="1 2">YIM 75507</strain>
    </source>
</reference>
<dbReference type="EMBL" id="QZEY01000002">
    <property type="protein sequence ID" value="RJL34065.1"/>
    <property type="molecule type" value="Genomic_DNA"/>
</dbReference>
<evidence type="ECO:0000313" key="2">
    <source>
        <dbReference type="Proteomes" id="UP000265768"/>
    </source>
</evidence>
<evidence type="ECO:0000313" key="1">
    <source>
        <dbReference type="EMBL" id="RJL34065.1"/>
    </source>
</evidence>
<keyword evidence="2" id="KW-1185">Reference proteome</keyword>
<dbReference type="PANTHER" id="PTHR35336:SF5">
    <property type="entry name" value="ADENOSYLCOBINAMIDE AMIDOHYDROLASE"/>
    <property type="match status" value="1"/>
</dbReference>
<dbReference type="GO" id="GO:0016787">
    <property type="term" value="F:hydrolase activity"/>
    <property type="evidence" value="ECO:0007669"/>
    <property type="project" value="UniProtKB-KW"/>
</dbReference>
<dbReference type="PANTHER" id="PTHR35336">
    <property type="entry name" value="ADENOSYLCOBINAMIDE AMIDOHYDROLASE"/>
    <property type="match status" value="1"/>
</dbReference>
<dbReference type="OrthoDB" id="5242020at2"/>
<dbReference type="InterPro" id="IPR002808">
    <property type="entry name" value="AdoCbi_amidolase"/>
</dbReference>
<dbReference type="Pfam" id="PF01955">
    <property type="entry name" value="CbiZ"/>
    <property type="match status" value="1"/>
</dbReference>
<dbReference type="RefSeq" id="WP_119925365.1">
    <property type="nucleotide sequence ID" value="NZ_QZEY01000002.1"/>
</dbReference>
<organism evidence="1 2">
    <name type="scientific">Bailinhaonella thermotolerans</name>
    <dbReference type="NCBI Taxonomy" id="1070861"/>
    <lineage>
        <taxon>Bacteria</taxon>
        <taxon>Bacillati</taxon>
        <taxon>Actinomycetota</taxon>
        <taxon>Actinomycetes</taxon>
        <taxon>Streptosporangiales</taxon>
        <taxon>Streptosporangiaceae</taxon>
        <taxon>Bailinhaonella</taxon>
    </lineage>
</organism>
<dbReference type="Proteomes" id="UP000265768">
    <property type="component" value="Unassembled WGS sequence"/>
</dbReference>
<dbReference type="AlphaFoldDB" id="A0A3A4AW12"/>
<accession>A0A3A4AW12</accession>
<sequence>MRAELAWREEDGERLGALVWRTGERRFISSALVGGGIGNARWVLNAQVAAAYSRMDPAGHVRELAGAHGLRGPGVGMLTAASVARVTRAEDEGAEVFATVGLRVMTWAAAPPGRPDPELARGAQVDEALVPRVPPPYVPGTVNILVSVPVALGDAALVNAVATATEAKTQALLETGFAGTGTATDCVCVAAMPYGPAEPFAGPRSLWGARIARAVHAAVGAGARDYAALLRSALPGPVTARPA</sequence>
<protein>
    <submittedName>
        <fullName evidence="1">Adenosylcobinamide amidohydrolase</fullName>
    </submittedName>
</protein>
<name>A0A3A4AW12_9ACTN</name>
<gene>
    <name evidence="1" type="ORF">D5H75_06070</name>
</gene>
<keyword evidence="1" id="KW-0378">Hydrolase</keyword>
<proteinExistence type="predicted"/>
<comment type="caution">
    <text evidence="1">The sequence shown here is derived from an EMBL/GenBank/DDBJ whole genome shotgun (WGS) entry which is preliminary data.</text>
</comment>